<dbReference type="Proteomes" id="UP000268233">
    <property type="component" value="Unassembled WGS sequence"/>
</dbReference>
<sequence>MISAIFKSDSSGTDRMVGYARGEYSSSDSQEKIVETTEDDLAEVFDATSVDTLDGIDESISAAVDGPLTYHDFLVLDDGEISFDAEYVRENQE</sequence>
<evidence type="ECO:0000313" key="2">
    <source>
        <dbReference type="Proteomes" id="UP000268233"/>
    </source>
</evidence>
<comment type="caution">
    <text evidence="1">The sequence shown here is derived from an EMBL/GenBank/DDBJ whole genome shotgun (WGS) entry which is preliminary data.</text>
</comment>
<reference evidence="1 2" key="1">
    <citation type="submission" date="2018-10" db="EMBL/GenBank/DDBJ databases">
        <title>Genomic Encyclopedia of Archaeal and Bacterial Type Strains, Phase II (KMG-II): from individual species to whole genera.</title>
        <authorList>
            <person name="Goeker M."/>
        </authorList>
    </citation>
    <scope>NUCLEOTIDE SEQUENCE [LARGE SCALE GENOMIC DNA]</scope>
    <source>
        <strain evidence="1 2">DSM 11927</strain>
    </source>
</reference>
<dbReference type="AlphaFoldDB" id="A0A495R7P4"/>
<organism evidence="1 2">
    <name type="scientific">Haloarcula quadrata</name>
    <dbReference type="NCBI Taxonomy" id="182779"/>
    <lineage>
        <taxon>Archaea</taxon>
        <taxon>Methanobacteriati</taxon>
        <taxon>Methanobacteriota</taxon>
        <taxon>Stenosarchaea group</taxon>
        <taxon>Halobacteria</taxon>
        <taxon>Halobacteriales</taxon>
        <taxon>Haloarculaceae</taxon>
        <taxon>Haloarcula</taxon>
    </lineage>
</organism>
<proteinExistence type="predicted"/>
<keyword evidence="2" id="KW-1185">Reference proteome</keyword>
<name>A0A495R7P4_9EURY</name>
<accession>A0A495R7P4</accession>
<dbReference type="EMBL" id="RBWW01000001">
    <property type="protein sequence ID" value="RKS83333.1"/>
    <property type="molecule type" value="Genomic_DNA"/>
</dbReference>
<gene>
    <name evidence="1" type="ORF">BDK61_2676</name>
</gene>
<evidence type="ECO:0000313" key="1">
    <source>
        <dbReference type="EMBL" id="RKS83333.1"/>
    </source>
</evidence>
<protein>
    <submittedName>
        <fullName evidence="1">Uncharacterized protein</fullName>
    </submittedName>
</protein>